<feature type="domain" description="Clr5" evidence="4">
    <location>
        <begin position="7"/>
        <end position="57"/>
    </location>
</feature>
<dbReference type="PROSITE" id="PS50088">
    <property type="entry name" value="ANK_REPEAT"/>
    <property type="match status" value="8"/>
</dbReference>
<dbReference type="RefSeq" id="XP_040701745.1">
    <property type="nucleotide sequence ID" value="XM_040850457.1"/>
</dbReference>
<protein>
    <recommendedName>
        <fullName evidence="4">Clr5 domain-containing protein</fullName>
    </recommendedName>
</protein>
<dbReference type="GeneID" id="63766530"/>
<dbReference type="InterPro" id="IPR036770">
    <property type="entry name" value="Ankyrin_rpt-contain_sf"/>
</dbReference>
<dbReference type="PANTHER" id="PTHR24198:SF165">
    <property type="entry name" value="ANKYRIN REPEAT-CONTAINING PROTEIN-RELATED"/>
    <property type="match status" value="1"/>
</dbReference>
<keyword evidence="1" id="KW-0677">Repeat</keyword>
<dbReference type="VEuPathDB" id="FungiDB:ASPSYDRAFT_69114"/>
<dbReference type="PROSITE" id="PS50297">
    <property type="entry name" value="ANK_REP_REGION"/>
    <property type="match status" value="6"/>
</dbReference>
<feature type="repeat" description="ANK" evidence="3">
    <location>
        <begin position="708"/>
        <end position="740"/>
    </location>
</feature>
<dbReference type="Proteomes" id="UP000184356">
    <property type="component" value="Unassembled WGS sequence"/>
</dbReference>
<evidence type="ECO:0000313" key="5">
    <source>
        <dbReference type="EMBL" id="OJJ57939.1"/>
    </source>
</evidence>
<dbReference type="Pfam" id="PF13637">
    <property type="entry name" value="Ank_4"/>
    <property type="match status" value="1"/>
</dbReference>
<gene>
    <name evidence="5" type="ORF">ASPSYDRAFT_69114</name>
</gene>
<reference evidence="6" key="1">
    <citation type="journal article" date="2017" name="Genome Biol.">
        <title>Comparative genomics reveals high biological diversity and specific adaptations in the industrially and medically important fungal genus Aspergillus.</title>
        <authorList>
            <person name="de Vries R.P."/>
            <person name="Riley R."/>
            <person name="Wiebenga A."/>
            <person name="Aguilar-Osorio G."/>
            <person name="Amillis S."/>
            <person name="Uchima C.A."/>
            <person name="Anderluh G."/>
            <person name="Asadollahi M."/>
            <person name="Askin M."/>
            <person name="Barry K."/>
            <person name="Battaglia E."/>
            <person name="Bayram O."/>
            <person name="Benocci T."/>
            <person name="Braus-Stromeyer S.A."/>
            <person name="Caldana C."/>
            <person name="Canovas D."/>
            <person name="Cerqueira G.C."/>
            <person name="Chen F."/>
            <person name="Chen W."/>
            <person name="Choi C."/>
            <person name="Clum A."/>
            <person name="Dos Santos R.A."/>
            <person name="Damasio A.R."/>
            <person name="Diallinas G."/>
            <person name="Emri T."/>
            <person name="Fekete E."/>
            <person name="Flipphi M."/>
            <person name="Freyberg S."/>
            <person name="Gallo A."/>
            <person name="Gournas C."/>
            <person name="Habgood R."/>
            <person name="Hainaut M."/>
            <person name="Harispe M.L."/>
            <person name="Henrissat B."/>
            <person name="Hilden K.S."/>
            <person name="Hope R."/>
            <person name="Hossain A."/>
            <person name="Karabika E."/>
            <person name="Karaffa L."/>
            <person name="Karanyi Z."/>
            <person name="Krasevec N."/>
            <person name="Kuo A."/>
            <person name="Kusch H."/>
            <person name="LaButti K."/>
            <person name="Lagendijk E.L."/>
            <person name="Lapidus A."/>
            <person name="Levasseur A."/>
            <person name="Lindquist E."/>
            <person name="Lipzen A."/>
            <person name="Logrieco A.F."/>
            <person name="MacCabe A."/>
            <person name="Maekelae M.R."/>
            <person name="Malavazi I."/>
            <person name="Melin P."/>
            <person name="Meyer V."/>
            <person name="Mielnichuk N."/>
            <person name="Miskei M."/>
            <person name="Molnar A.P."/>
            <person name="Mule G."/>
            <person name="Ngan C.Y."/>
            <person name="Orejas M."/>
            <person name="Orosz E."/>
            <person name="Ouedraogo J.P."/>
            <person name="Overkamp K.M."/>
            <person name="Park H.-S."/>
            <person name="Perrone G."/>
            <person name="Piumi F."/>
            <person name="Punt P.J."/>
            <person name="Ram A.F."/>
            <person name="Ramon A."/>
            <person name="Rauscher S."/>
            <person name="Record E."/>
            <person name="Riano-Pachon D.M."/>
            <person name="Robert V."/>
            <person name="Roehrig J."/>
            <person name="Ruller R."/>
            <person name="Salamov A."/>
            <person name="Salih N.S."/>
            <person name="Samson R.A."/>
            <person name="Sandor E."/>
            <person name="Sanguinetti M."/>
            <person name="Schuetze T."/>
            <person name="Sepcic K."/>
            <person name="Shelest E."/>
            <person name="Sherlock G."/>
            <person name="Sophianopoulou V."/>
            <person name="Squina F.M."/>
            <person name="Sun H."/>
            <person name="Susca A."/>
            <person name="Todd R.B."/>
            <person name="Tsang A."/>
            <person name="Unkles S.E."/>
            <person name="van de Wiele N."/>
            <person name="van Rossen-Uffink D."/>
            <person name="Oliveira J.V."/>
            <person name="Vesth T.C."/>
            <person name="Visser J."/>
            <person name="Yu J.-H."/>
            <person name="Zhou M."/>
            <person name="Andersen M.R."/>
            <person name="Archer D.B."/>
            <person name="Baker S.E."/>
            <person name="Benoit I."/>
            <person name="Brakhage A.A."/>
            <person name="Braus G.H."/>
            <person name="Fischer R."/>
            <person name="Frisvad J.C."/>
            <person name="Goldman G.H."/>
            <person name="Houbraken J."/>
            <person name="Oakley B."/>
            <person name="Pocsi I."/>
            <person name="Scazzocchio C."/>
            <person name="Seiboth B."/>
            <person name="vanKuyk P.A."/>
            <person name="Wortman J."/>
            <person name="Dyer P.S."/>
            <person name="Grigoriev I.V."/>
        </authorList>
    </citation>
    <scope>NUCLEOTIDE SEQUENCE [LARGE SCALE GENOMIC DNA]</scope>
    <source>
        <strain evidence="6">CBS 593.65</strain>
    </source>
</reference>
<proteinExistence type="predicted"/>
<dbReference type="Gene3D" id="1.25.40.20">
    <property type="entry name" value="Ankyrin repeat-containing domain"/>
    <property type="match status" value="4"/>
</dbReference>
<dbReference type="AlphaFoldDB" id="A0A1L9TET7"/>
<feature type="repeat" description="ANK" evidence="3">
    <location>
        <begin position="638"/>
        <end position="670"/>
    </location>
</feature>
<dbReference type="EMBL" id="KV878587">
    <property type="protein sequence ID" value="OJJ57939.1"/>
    <property type="molecule type" value="Genomic_DNA"/>
</dbReference>
<feature type="repeat" description="ANK" evidence="3">
    <location>
        <begin position="1074"/>
        <end position="1106"/>
    </location>
</feature>
<evidence type="ECO:0000313" key="6">
    <source>
        <dbReference type="Proteomes" id="UP000184356"/>
    </source>
</evidence>
<dbReference type="Pfam" id="PF00023">
    <property type="entry name" value="Ank"/>
    <property type="match status" value="1"/>
</dbReference>
<feature type="repeat" description="ANK" evidence="3">
    <location>
        <begin position="861"/>
        <end position="893"/>
    </location>
</feature>
<feature type="repeat" description="ANK" evidence="3">
    <location>
        <begin position="1005"/>
        <end position="1037"/>
    </location>
</feature>
<dbReference type="PRINTS" id="PR01415">
    <property type="entry name" value="ANKYRIN"/>
</dbReference>
<dbReference type="Pfam" id="PF14420">
    <property type="entry name" value="Clr5"/>
    <property type="match status" value="1"/>
</dbReference>
<accession>A0A1L9TET7</accession>
<dbReference type="PANTHER" id="PTHR24198">
    <property type="entry name" value="ANKYRIN REPEAT AND PROTEIN KINASE DOMAIN-CONTAINING PROTEIN"/>
    <property type="match status" value="1"/>
</dbReference>
<feature type="repeat" description="ANK" evidence="3">
    <location>
        <begin position="499"/>
        <end position="531"/>
    </location>
</feature>
<dbReference type="InterPro" id="IPR002110">
    <property type="entry name" value="Ankyrin_rpt"/>
</dbReference>
<dbReference type="SMART" id="SM00248">
    <property type="entry name" value="ANK"/>
    <property type="match status" value="17"/>
</dbReference>
<dbReference type="SUPFAM" id="SSF48403">
    <property type="entry name" value="Ankyrin repeat"/>
    <property type="match status" value="4"/>
</dbReference>
<dbReference type="InterPro" id="IPR025676">
    <property type="entry name" value="Clr5_dom"/>
</dbReference>
<sequence length="1157" mass="126370">MSRSERDNQWALYKKEITSLYQKHNLHNVMQLMNEKHGFHASKNDYVKRLRLWGVRKNAKKNHATATWKFIDQSLKKRLSIGKNSDVSLHGKHYSKRRVQKEISRNVTQRDILKPACYDPPTPDGVVIRTPPGESLISPLWVDNLPWTLFKREIESQVISQRYLIETQGQYLDSGGPNAREFNVCNDSQLTTLQSPTTPSATIYPFDQTNLSTADQLNTDLWDWTILNDLTYSSLFGTVSSSAFPETNQLGLGPNPSDAVAISTQPALSLLSELAQRNTTDLPSFLKRYTINEQDLKLDASMLIPTDQAALFHFFSSFIFLITNNILTEHDIHQFFTWVVHNSCTWIVAKLLEITPTVTGDVFANKIFPAAIRTCETEFVRKLITRGVDVHCQNKWWTPLSFAVQRRDMEMVSLLCECGLKPEILHFSILKSEENNDTLWSTRNNNLLSLLLALGADSESFIRDEPSGYPLVSAAAEGEVGAVQLLLGAKARTDLAIPELGTALQAAAALGHKAVVRLLIEAGANVNATWDFTKSHRISLPFLAVFMTPIQLAARGNRGEIVQLMIQSGALVNYCPVIPHFGLYTIEELFSEFSRRGSDDEFLLAYPIQHAAANNNMALVQQLIAAGANADSRIGTNYGDTPLQIAARMGNIAMAEMLLSYNADVNAPPGKYDGRTAIQAAAGNGNIDMMQMLLSAGADINAAAGWRKGRTVIQAAMEKGHHDLIALSLHQGADINAKSSYSGGLTALQAAASCNIELLKTALANGADVKGAVSPEDGVTALQAVIRRKDISSLNILLDTSLDVNELSPLKPSDSFRSLQILCPEMTSLQHAARLEWTEGAKLLIDFGAEIDALPSQPGIYALTALGWAIDNYDYDMMELLLHRGADPNAPSINFGEAPTAFLFALDRCCSDEIFDLFLQRGADITKCWESKSAMEVAISSTTNDISVVKKVVDTFSQLAGGSYSTVSQRALACITVDKDEPPDLDLVKILLDAGANVDAVDTDTGETLLQKTLIEPDVGVIKLLLESGAEVNFLATEDRGTPLQTAILYEEPEIANLLMDYGANINALPAGNRGATALQAAAIYGYIELARRLLEHGADVAAAAAPVNGRTAIDGAAEHGRLDMLQLLLNSYPYTETLPIVCYPITGSEALTSIAS</sequence>
<name>A0A1L9TET7_9EURO</name>
<evidence type="ECO:0000256" key="2">
    <source>
        <dbReference type="ARBA" id="ARBA00023043"/>
    </source>
</evidence>
<keyword evidence="6" id="KW-1185">Reference proteome</keyword>
<keyword evidence="2 3" id="KW-0040">ANK repeat</keyword>
<dbReference type="STRING" id="1036612.A0A1L9TET7"/>
<feature type="repeat" description="ANK" evidence="3">
    <location>
        <begin position="1039"/>
        <end position="1071"/>
    </location>
</feature>
<dbReference type="Pfam" id="PF12796">
    <property type="entry name" value="Ank_2"/>
    <property type="match status" value="4"/>
</dbReference>
<evidence type="ECO:0000256" key="3">
    <source>
        <dbReference type="PROSITE-ProRule" id="PRU00023"/>
    </source>
</evidence>
<evidence type="ECO:0000256" key="1">
    <source>
        <dbReference type="ARBA" id="ARBA00022737"/>
    </source>
</evidence>
<organism evidence="5 6">
    <name type="scientific">Aspergillus sydowii CBS 593.65</name>
    <dbReference type="NCBI Taxonomy" id="1036612"/>
    <lineage>
        <taxon>Eukaryota</taxon>
        <taxon>Fungi</taxon>
        <taxon>Dikarya</taxon>
        <taxon>Ascomycota</taxon>
        <taxon>Pezizomycotina</taxon>
        <taxon>Eurotiomycetes</taxon>
        <taxon>Eurotiomycetidae</taxon>
        <taxon>Eurotiales</taxon>
        <taxon>Aspergillaceae</taxon>
        <taxon>Aspergillus</taxon>
        <taxon>Aspergillus subgen. Nidulantes</taxon>
    </lineage>
</organism>
<feature type="repeat" description="ANK" evidence="3">
    <location>
        <begin position="673"/>
        <end position="705"/>
    </location>
</feature>
<evidence type="ECO:0000259" key="4">
    <source>
        <dbReference type="Pfam" id="PF14420"/>
    </source>
</evidence>
<dbReference type="OrthoDB" id="194358at2759"/>